<protein>
    <submittedName>
        <fullName evidence="1">Uncharacterized protein</fullName>
    </submittedName>
</protein>
<dbReference type="EMBL" id="HBGU01048510">
    <property type="protein sequence ID" value="CAD9487835.1"/>
    <property type="molecule type" value="Transcribed_RNA"/>
</dbReference>
<sequence length="115" mass="12819">MPRVTVPEAVIPCPHPPTSTVGAKVTATKGLRVDLAHCQMARVHRHLVPAYQLPCITKPEGKMSLCLFDLAIKETDQLRRLRILPAFHFLTAKKFCSFQALQFLQLPVQLGPLPL</sequence>
<accession>A0A7S2HDQ9</accession>
<name>A0A7S2HDQ9_9EUKA</name>
<organism evidence="1">
    <name type="scientific">Haptolina brevifila</name>
    <dbReference type="NCBI Taxonomy" id="156173"/>
    <lineage>
        <taxon>Eukaryota</taxon>
        <taxon>Haptista</taxon>
        <taxon>Haptophyta</taxon>
        <taxon>Prymnesiophyceae</taxon>
        <taxon>Prymnesiales</taxon>
        <taxon>Prymnesiaceae</taxon>
        <taxon>Haptolina</taxon>
    </lineage>
</organism>
<dbReference type="AlphaFoldDB" id="A0A7S2HDQ9"/>
<proteinExistence type="predicted"/>
<reference evidence="1" key="1">
    <citation type="submission" date="2021-01" db="EMBL/GenBank/DDBJ databases">
        <authorList>
            <person name="Corre E."/>
            <person name="Pelletier E."/>
            <person name="Niang G."/>
            <person name="Scheremetjew M."/>
            <person name="Finn R."/>
            <person name="Kale V."/>
            <person name="Holt S."/>
            <person name="Cochrane G."/>
            <person name="Meng A."/>
            <person name="Brown T."/>
            <person name="Cohen L."/>
        </authorList>
    </citation>
    <scope>NUCLEOTIDE SEQUENCE</scope>
    <source>
        <strain evidence="1">UTEX LB 985</strain>
    </source>
</reference>
<evidence type="ECO:0000313" key="1">
    <source>
        <dbReference type="EMBL" id="CAD9487835.1"/>
    </source>
</evidence>
<gene>
    <name evidence="1" type="ORF">CBRE1094_LOCUS26440</name>
</gene>